<protein>
    <submittedName>
        <fullName evidence="2">Uncharacterized protein</fullName>
    </submittedName>
</protein>
<feature type="compositionally biased region" description="Low complexity" evidence="1">
    <location>
        <begin position="119"/>
        <end position="128"/>
    </location>
</feature>
<sequence length="149" mass="16516">MAPQRKTRFLVSSFSIPHRLFLSIIDSLFFGFPVKPFAPLCNRHFFGTAVSRSCFTRSSYSSILFLKSTSGAFGYKTTFQTPISSSVPLTFPPPQLDIPCLKVSTEGCILAPLNSLDPSSSCKNNNNKSNKEHLSQESSKQECELPLEN</sequence>
<dbReference type="AlphaFoldDB" id="A0ABD3TKS8"/>
<comment type="caution">
    <text evidence="2">The sequence shown here is derived from an EMBL/GenBank/DDBJ whole genome shotgun (WGS) entry which is preliminary data.</text>
</comment>
<evidence type="ECO:0000313" key="3">
    <source>
        <dbReference type="Proteomes" id="UP001634393"/>
    </source>
</evidence>
<dbReference type="EMBL" id="JBJXBP010000003">
    <property type="protein sequence ID" value="KAL3837664.1"/>
    <property type="molecule type" value="Genomic_DNA"/>
</dbReference>
<organism evidence="2 3">
    <name type="scientific">Penstemon smallii</name>
    <dbReference type="NCBI Taxonomy" id="265156"/>
    <lineage>
        <taxon>Eukaryota</taxon>
        <taxon>Viridiplantae</taxon>
        <taxon>Streptophyta</taxon>
        <taxon>Embryophyta</taxon>
        <taxon>Tracheophyta</taxon>
        <taxon>Spermatophyta</taxon>
        <taxon>Magnoliopsida</taxon>
        <taxon>eudicotyledons</taxon>
        <taxon>Gunneridae</taxon>
        <taxon>Pentapetalae</taxon>
        <taxon>asterids</taxon>
        <taxon>lamiids</taxon>
        <taxon>Lamiales</taxon>
        <taxon>Plantaginaceae</taxon>
        <taxon>Cheloneae</taxon>
        <taxon>Penstemon</taxon>
    </lineage>
</organism>
<evidence type="ECO:0000256" key="1">
    <source>
        <dbReference type="SAM" id="MobiDB-lite"/>
    </source>
</evidence>
<feature type="compositionally biased region" description="Basic and acidic residues" evidence="1">
    <location>
        <begin position="129"/>
        <end position="143"/>
    </location>
</feature>
<name>A0ABD3TKS8_9LAMI</name>
<dbReference type="Proteomes" id="UP001634393">
    <property type="component" value="Unassembled WGS sequence"/>
</dbReference>
<proteinExistence type="predicted"/>
<gene>
    <name evidence="2" type="ORF">ACJIZ3_022255</name>
</gene>
<keyword evidence="3" id="KW-1185">Reference proteome</keyword>
<accession>A0ABD3TKS8</accession>
<reference evidence="2 3" key="1">
    <citation type="submission" date="2024-12" db="EMBL/GenBank/DDBJ databases">
        <title>The unique morphological basis and parallel evolutionary history of personate flowers in Penstemon.</title>
        <authorList>
            <person name="Depatie T.H."/>
            <person name="Wessinger C.A."/>
        </authorList>
    </citation>
    <scope>NUCLEOTIDE SEQUENCE [LARGE SCALE GENOMIC DNA]</scope>
    <source>
        <strain evidence="2">WTNN_2</strain>
        <tissue evidence="2">Leaf</tissue>
    </source>
</reference>
<evidence type="ECO:0000313" key="2">
    <source>
        <dbReference type="EMBL" id="KAL3837664.1"/>
    </source>
</evidence>
<feature type="region of interest" description="Disordered" evidence="1">
    <location>
        <begin position="119"/>
        <end position="149"/>
    </location>
</feature>